<protein>
    <submittedName>
        <fullName evidence="1">Uncharacterized protein</fullName>
    </submittedName>
</protein>
<gene>
    <name evidence="1" type="ORF">HMN09_00822400</name>
</gene>
<sequence>MPRLEDSRPSTCTRFLRSKTCPERDSGHHSQSEKLQQLAAGFDAALLVEDLFAPNADETQFAGHTGTISSSSIRRPKEVALVIARPYPRPSVNAGTTTCRFFGLISILQVILPRTAPSPAYTTPVEAPTSRTRTNVYVVPQTTGGQLTGTLLRLPVRTARAGVFDNKEFLRVWLCGRPSVDIIVLSALESKYTFDAEAISAIASHEQQLQLDLVEIEASRGPRRGRGRLLRHRTRLRQAFRHLAVRAGAQACVVWDGENREIGSRRGMASFATVAQRADQCAGHHTTPGRLQQASFESKVCPQRSMQETSRVVLPR</sequence>
<name>A0A8H6W4R2_MYCCL</name>
<comment type="caution">
    <text evidence="1">The sequence shown here is derived from an EMBL/GenBank/DDBJ whole genome shotgun (WGS) entry which is preliminary data.</text>
</comment>
<dbReference type="EMBL" id="JACAZE010000010">
    <property type="protein sequence ID" value="KAF7305684.1"/>
    <property type="molecule type" value="Genomic_DNA"/>
</dbReference>
<evidence type="ECO:0000313" key="2">
    <source>
        <dbReference type="Proteomes" id="UP000613580"/>
    </source>
</evidence>
<evidence type="ECO:0000313" key="1">
    <source>
        <dbReference type="EMBL" id="KAF7305684.1"/>
    </source>
</evidence>
<proteinExistence type="predicted"/>
<dbReference type="Proteomes" id="UP000613580">
    <property type="component" value="Unassembled WGS sequence"/>
</dbReference>
<accession>A0A8H6W4R2</accession>
<reference evidence="1" key="1">
    <citation type="submission" date="2020-05" db="EMBL/GenBank/DDBJ databases">
        <title>Mycena genomes resolve the evolution of fungal bioluminescence.</title>
        <authorList>
            <person name="Tsai I.J."/>
        </authorList>
    </citation>
    <scope>NUCLEOTIDE SEQUENCE</scope>
    <source>
        <strain evidence="1">110903Hualien_Pintung</strain>
    </source>
</reference>
<dbReference type="AlphaFoldDB" id="A0A8H6W4R2"/>
<keyword evidence="2" id="KW-1185">Reference proteome</keyword>
<organism evidence="1 2">
    <name type="scientific">Mycena chlorophos</name>
    <name type="common">Agaric fungus</name>
    <name type="synonym">Agaricus chlorophos</name>
    <dbReference type="NCBI Taxonomy" id="658473"/>
    <lineage>
        <taxon>Eukaryota</taxon>
        <taxon>Fungi</taxon>
        <taxon>Dikarya</taxon>
        <taxon>Basidiomycota</taxon>
        <taxon>Agaricomycotina</taxon>
        <taxon>Agaricomycetes</taxon>
        <taxon>Agaricomycetidae</taxon>
        <taxon>Agaricales</taxon>
        <taxon>Marasmiineae</taxon>
        <taxon>Mycenaceae</taxon>
        <taxon>Mycena</taxon>
    </lineage>
</organism>